<keyword evidence="2" id="KW-0521">NADP</keyword>
<dbReference type="GO" id="GO:0016491">
    <property type="term" value="F:oxidoreductase activity"/>
    <property type="evidence" value="ECO:0007669"/>
    <property type="project" value="UniProtKB-KW"/>
</dbReference>
<accession>A0A6A6ITK9</accession>
<keyword evidence="3" id="KW-0560">Oxidoreductase</keyword>
<evidence type="ECO:0000313" key="4">
    <source>
        <dbReference type="EMBL" id="KAF2253861.1"/>
    </source>
</evidence>
<evidence type="ECO:0000256" key="3">
    <source>
        <dbReference type="ARBA" id="ARBA00023002"/>
    </source>
</evidence>
<keyword evidence="5" id="KW-1185">Reference proteome</keyword>
<reference evidence="4" key="1">
    <citation type="journal article" date="2020" name="Stud. Mycol.">
        <title>101 Dothideomycetes genomes: a test case for predicting lifestyles and emergence of pathogens.</title>
        <authorList>
            <person name="Haridas S."/>
            <person name="Albert R."/>
            <person name="Binder M."/>
            <person name="Bloem J."/>
            <person name="Labutti K."/>
            <person name="Salamov A."/>
            <person name="Andreopoulos B."/>
            <person name="Baker S."/>
            <person name="Barry K."/>
            <person name="Bills G."/>
            <person name="Bluhm B."/>
            <person name="Cannon C."/>
            <person name="Castanera R."/>
            <person name="Culley D."/>
            <person name="Daum C."/>
            <person name="Ezra D."/>
            <person name="Gonzalez J."/>
            <person name="Henrissat B."/>
            <person name="Kuo A."/>
            <person name="Liang C."/>
            <person name="Lipzen A."/>
            <person name="Lutzoni F."/>
            <person name="Magnuson J."/>
            <person name="Mondo S."/>
            <person name="Nolan M."/>
            <person name="Ohm R."/>
            <person name="Pangilinan J."/>
            <person name="Park H.-J."/>
            <person name="Ramirez L."/>
            <person name="Alfaro M."/>
            <person name="Sun H."/>
            <person name="Tritt A."/>
            <person name="Yoshinaga Y."/>
            <person name="Zwiers L.-H."/>
            <person name="Turgeon B."/>
            <person name="Goodwin S."/>
            <person name="Spatafora J."/>
            <person name="Crous P."/>
            <person name="Grigoriev I."/>
        </authorList>
    </citation>
    <scope>NUCLEOTIDE SEQUENCE</scope>
    <source>
        <strain evidence="4">CBS 122368</strain>
    </source>
</reference>
<dbReference type="InterPro" id="IPR002347">
    <property type="entry name" value="SDR_fam"/>
</dbReference>
<dbReference type="PANTHER" id="PTHR24321:SF8">
    <property type="entry name" value="ESTRADIOL 17-BETA-DEHYDROGENASE 8-RELATED"/>
    <property type="match status" value="1"/>
</dbReference>
<dbReference type="AlphaFoldDB" id="A0A6A6ITK9"/>
<dbReference type="CDD" id="cd05233">
    <property type="entry name" value="SDR_c"/>
    <property type="match status" value="1"/>
</dbReference>
<organism evidence="4 5">
    <name type="scientific">Trematosphaeria pertusa</name>
    <dbReference type="NCBI Taxonomy" id="390896"/>
    <lineage>
        <taxon>Eukaryota</taxon>
        <taxon>Fungi</taxon>
        <taxon>Dikarya</taxon>
        <taxon>Ascomycota</taxon>
        <taxon>Pezizomycotina</taxon>
        <taxon>Dothideomycetes</taxon>
        <taxon>Pleosporomycetidae</taxon>
        <taxon>Pleosporales</taxon>
        <taxon>Massarineae</taxon>
        <taxon>Trematosphaeriaceae</taxon>
        <taxon>Trematosphaeria</taxon>
    </lineage>
</organism>
<dbReference type="GeneID" id="54581579"/>
<evidence type="ECO:0000256" key="2">
    <source>
        <dbReference type="ARBA" id="ARBA00022857"/>
    </source>
</evidence>
<dbReference type="PANTHER" id="PTHR24321">
    <property type="entry name" value="DEHYDROGENASES, SHORT CHAIN"/>
    <property type="match status" value="1"/>
</dbReference>
<dbReference type="InterPro" id="IPR036291">
    <property type="entry name" value="NAD(P)-bd_dom_sf"/>
</dbReference>
<sequence length="278" mass="29071">MAHSSANGFAIVAGAAGGIGKETAFAFAEAGARGVLCADIKGDESTKVAEECKGLAASSEFKAVRFAVDITDAQSVQSLVEFVVKEFGRIDYLVNAAGIDVDAVVPFHMTSDEDFSRVFNVNARAAFLLSKAVAPLMAAQEPHTVTTKRFGTRTLSRGSIVHVASAMAYGAVPCKTPYTTAKHALLGITRASAMDLSQAGVRVNMVSPTWVETSMLEGDRKHIPGLDDLIKKAVPNGRPLGPDEVAAAVLYLCANEATYIMGSNIMIDGGLSIGPTFG</sequence>
<dbReference type="Pfam" id="PF13561">
    <property type="entry name" value="adh_short_C2"/>
    <property type="match status" value="1"/>
</dbReference>
<dbReference type="SUPFAM" id="SSF51735">
    <property type="entry name" value="NAD(P)-binding Rossmann-fold domains"/>
    <property type="match status" value="1"/>
</dbReference>
<dbReference type="EMBL" id="ML987191">
    <property type="protein sequence ID" value="KAF2253861.1"/>
    <property type="molecule type" value="Genomic_DNA"/>
</dbReference>
<gene>
    <name evidence="4" type="ORF">BU26DRAFT_516136</name>
</gene>
<dbReference type="Gene3D" id="3.40.50.720">
    <property type="entry name" value="NAD(P)-binding Rossmann-like Domain"/>
    <property type="match status" value="1"/>
</dbReference>
<dbReference type="PRINTS" id="PR00080">
    <property type="entry name" value="SDRFAMILY"/>
</dbReference>
<dbReference type="RefSeq" id="XP_033688865.1">
    <property type="nucleotide sequence ID" value="XM_033828249.1"/>
</dbReference>
<evidence type="ECO:0000256" key="1">
    <source>
        <dbReference type="ARBA" id="ARBA00006484"/>
    </source>
</evidence>
<proteinExistence type="inferred from homology"/>
<protein>
    <submittedName>
        <fullName evidence="4">NAD(P)-binding protein</fullName>
    </submittedName>
</protein>
<dbReference type="OrthoDB" id="5840532at2759"/>
<dbReference type="PRINTS" id="PR00081">
    <property type="entry name" value="GDHRDH"/>
</dbReference>
<dbReference type="Proteomes" id="UP000800094">
    <property type="component" value="Unassembled WGS sequence"/>
</dbReference>
<evidence type="ECO:0000313" key="5">
    <source>
        <dbReference type="Proteomes" id="UP000800094"/>
    </source>
</evidence>
<comment type="similarity">
    <text evidence="1">Belongs to the short-chain dehydrogenases/reductases (SDR) family.</text>
</comment>
<dbReference type="FunFam" id="3.40.50.720:FF:000084">
    <property type="entry name" value="Short-chain dehydrogenase reductase"/>
    <property type="match status" value="1"/>
</dbReference>
<name>A0A6A6ITK9_9PLEO</name>